<comment type="caution">
    <text evidence="1">The sequence shown here is derived from an EMBL/GenBank/DDBJ whole genome shotgun (WGS) entry which is preliminary data.</text>
</comment>
<evidence type="ECO:0000313" key="2">
    <source>
        <dbReference type="Proteomes" id="UP000265520"/>
    </source>
</evidence>
<dbReference type="Proteomes" id="UP000265520">
    <property type="component" value="Unassembled WGS sequence"/>
</dbReference>
<proteinExistence type="predicted"/>
<dbReference type="EMBL" id="LXQA011092679">
    <property type="protein sequence ID" value="MCI84503.1"/>
    <property type="molecule type" value="Genomic_DNA"/>
</dbReference>
<dbReference type="AlphaFoldDB" id="A0A392VAP8"/>
<accession>A0A392VAP8</accession>
<feature type="non-terminal residue" evidence="1">
    <location>
        <position position="44"/>
    </location>
</feature>
<protein>
    <submittedName>
        <fullName evidence="1">Uncharacterized protein</fullName>
    </submittedName>
</protein>
<sequence length="44" mass="5418">MEFCRWRLLERMALETLRTAELKFRWRRVLGRTTMKTLGTVGFR</sequence>
<name>A0A392VAP8_9FABA</name>
<evidence type="ECO:0000313" key="1">
    <source>
        <dbReference type="EMBL" id="MCI84503.1"/>
    </source>
</evidence>
<reference evidence="1 2" key="1">
    <citation type="journal article" date="2018" name="Front. Plant Sci.">
        <title>Red Clover (Trifolium pratense) and Zigzag Clover (T. medium) - A Picture of Genomic Similarities and Differences.</title>
        <authorList>
            <person name="Dluhosova J."/>
            <person name="Istvanek J."/>
            <person name="Nedelnik J."/>
            <person name="Repkova J."/>
        </authorList>
    </citation>
    <scope>NUCLEOTIDE SEQUENCE [LARGE SCALE GENOMIC DNA]</scope>
    <source>
        <strain evidence="2">cv. 10/8</strain>
        <tissue evidence="1">Leaf</tissue>
    </source>
</reference>
<organism evidence="1 2">
    <name type="scientific">Trifolium medium</name>
    <dbReference type="NCBI Taxonomy" id="97028"/>
    <lineage>
        <taxon>Eukaryota</taxon>
        <taxon>Viridiplantae</taxon>
        <taxon>Streptophyta</taxon>
        <taxon>Embryophyta</taxon>
        <taxon>Tracheophyta</taxon>
        <taxon>Spermatophyta</taxon>
        <taxon>Magnoliopsida</taxon>
        <taxon>eudicotyledons</taxon>
        <taxon>Gunneridae</taxon>
        <taxon>Pentapetalae</taxon>
        <taxon>rosids</taxon>
        <taxon>fabids</taxon>
        <taxon>Fabales</taxon>
        <taxon>Fabaceae</taxon>
        <taxon>Papilionoideae</taxon>
        <taxon>50 kb inversion clade</taxon>
        <taxon>NPAAA clade</taxon>
        <taxon>Hologalegina</taxon>
        <taxon>IRL clade</taxon>
        <taxon>Trifolieae</taxon>
        <taxon>Trifolium</taxon>
    </lineage>
</organism>
<keyword evidence="2" id="KW-1185">Reference proteome</keyword>